<evidence type="ECO:0000313" key="4">
    <source>
        <dbReference type="EMBL" id="ANS78000.1"/>
    </source>
</evidence>
<gene>
    <name evidence="4" type="ORF">SGUI_0604</name>
</gene>
<keyword evidence="5" id="KW-1185">Reference proteome</keyword>
<dbReference type="EMBL" id="CP014989">
    <property type="protein sequence ID" value="ANS78000.1"/>
    <property type="molecule type" value="Genomic_DNA"/>
</dbReference>
<dbReference type="AlphaFoldDB" id="A0A1B1N980"/>
<evidence type="ECO:0000256" key="2">
    <source>
        <dbReference type="SAM" id="SignalP"/>
    </source>
</evidence>
<dbReference type="PANTHER" id="PTHR34512:SF30">
    <property type="entry name" value="OUTER MEMBRANE PROTEIN ASSEMBLY FACTOR BAMB"/>
    <property type="match status" value="1"/>
</dbReference>
<feature type="domain" description="Pyrrolo-quinoline quinone repeat" evidence="3">
    <location>
        <begin position="62"/>
        <end position="155"/>
    </location>
</feature>
<dbReference type="KEGG" id="serj:SGUI_0604"/>
<organism evidence="4 5">
    <name type="scientific">Serinicoccus hydrothermalis</name>
    <dbReference type="NCBI Taxonomy" id="1758689"/>
    <lineage>
        <taxon>Bacteria</taxon>
        <taxon>Bacillati</taxon>
        <taxon>Actinomycetota</taxon>
        <taxon>Actinomycetes</taxon>
        <taxon>Micrococcales</taxon>
        <taxon>Ornithinimicrobiaceae</taxon>
        <taxon>Serinicoccus</taxon>
    </lineage>
</organism>
<feature type="signal peptide" evidence="2">
    <location>
        <begin position="1"/>
        <end position="20"/>
    </location>
</feature>
<name>A0A1B1N980_9MICO</name>
<dbReference type="Gene3D" id="2.130.10.10">
    <property type="entry name" value="YVTN repeat-like/Quinoprotein amine dehydrogenase"/>
    <property type="match status" value="2"/>
</dbReference>
<dbReference type="Proteomes" id="UP000092482">
    <property type="component" value="Chromosome"/>
</dbReference>
<proteinExistence type="predicted"/>
<feature type="compositionally biased region" description="Low complexity" evidence="1">
    <location>
        <begin position="26"/>
        <end position="38"/>
    </location>
</feature>
<dbReference type="STRING" id="1758689.SGUI_0604"/>
<dbReference type="InterPro" id="IPR002372">
    <property type="entry name" value="PQQ_rpt_dom"/>
</dbReference>
<feature type="region of interest" description="Disordered" evidence="1">
    <location>
        <begin position="16"/>
        <end position="61"/>
    </location>
</feature>
<evidence type="ECO:0000256" key="1">
    <source>
        <dbReference type="SAM" id="MobiDB-lite"/>
    </source>
</evidence>
<dbReference type="InterPro" id="IPR015943">
    <property type="entry name" value="WD40/YVTN_repeat-like_dom_sf"/>
</dbReference>
<evidence type="ECO:0000259" key="3">
    <source>
        <dbReference type="Pfam" id="PF13360"/>
    </source>
</evidence>
<feature type="domain" description="Pyrrolo-quinoline quinone repeat" evidence="3">
    <location>
        <begin position="278"/>
        <end position="415"/>
    </location>
</feature>
<accession>A0A1B1N980</accession>
<feature type="compositionally biased region" description="Pro residues" evidence="1">
    <location>
        <begin position="52"/>
        <end position="61"/>
    </location>
</feature>
<dbReference type="SUPFAM" id="SSF50998">
    <property type="entry name" value="Quinoprotein alcohol dehydrogenase-like"/>
    <property type="match status" value="1"/>
</dbReference>
<feature type="chain" id="PRO_5038618979" description="Pyrrolo-quinoline quinone repeat domain-containing protein" evidence="2">
    <location>
        <begin position="21"/>
        <end position="502"/>
    </location>
</feature>
<dbReference type="PANTHER" id="PTHR34512">
    <property type="entry name" value="CELL SURFACE PROTEIN"/>
    <property type="match status" value="1"/>
</dbReference>
<feature type="compositionally biased region" description="Acidic residues" evidence="1">
    <location>
        <begin position="218"/>
        <end position="228"/>
    </location>
</feature>
<sequence length="502" mass="53271">MGMGALALVTLVLSSCTGSAEEEPSEPTTGTAAQTAAPPGEPAEAEVATSTPEPPPPPPEPVWTFDGTILSNPVAHDGDLLLHVDPEGGEAMALVSLDAATGEENWRRPVGHSGLFSAGPPSLRDDLVYVFEDTGQDDQAFVVALDAVTGDEVARSDQELRGYQLPRACGESEVCLGYRLPGADEVSSGHLAREGDVLRLVEGQPLGSGEQDAPDGTSGEEAEDGEDVEALPEVDIDRDWETGEERIEGRRGDEVVWSVSVDEVGVRADPEHAGVAGWSQDVGGVYLHDTYYGPELGTSEAQAFPLEDHVLLALDREDGTELWRREGASLCATVGPDAAVVVVCSGEGELRSDGFEDTSVDADRVQLTGVAVRSGEQVWSHEITDADWSARYGDLPVALDEEQSLVTVDGDRVAVELTTGELIPAADARVVEGFACWWAVPWDAPTNLEDGSERQSERFWFPCDAQGDQVPVPTEEGVETFAETVGEARLVVGPDRVTAYPG</sequence>
<keyword evidence="2" id="KW-0732">Signal</keyword>
<feature type="region of interest" description="Disordered" evidence="1">
    <location>
        <begin position="203"/>
        <end position="228"/>
    </location>
</feature>
<reference evidence="4 5" key="1">
    <citation type="submission" date="2016-03" db="EMBL/GenBank/DDBJ databases">
        <title>Shallow-sea hydrothermal system.</title>
        <authorList>
            <person name="Tang K."/>
        </authorList>
    </citation>
    <scope>NUCLEOTIDE SEQUENCE [LARGE SCALE GENOMIC DNA]</scope>
    <source>
        <strain evidence="4 5">JLT9</strain>
    </source>
</reference>
<protein>
    <recommendedName>
        <fullName evidence="3">Pyrrolo-quinoline quinone repeat domain-containing protein</fullName>
    </recommendedName>
</protein>
<evidence type="ECO:0000313" key="5">
    <source>
        <dbReference type="Proteomes" id="UP000092482"/>
    </source>
</evidence>
<dbReference type="InterPro" id="IPR011047">
    <property type="entry name" value="Quinoprotein_ADH-like_sf"/>
</dbReference>
<dbReference type="Pfam" id="PF13360">
    <property type="entry name" value="PQQ_2"/>
    <property type="match status" value="2"/>
</dbReference>